<evidence type="ECO:0000313" key="1">
    <source>
        <dbReference type="EMBL" id="TFK32711.1"/>
    </source>
</evidence>
<proteinExistence type="predicted"/>
<dbReference type="AlphaFoldDB" id="A0A5C3LVG3"/>
<name>A0A5C3LVG3_9AGAR</name>
<protein>
    <submittedName>
        <fullName evidence="1">Uncharacterized protein</fullName>
    </submittedName>
</protein>
<sequence>MANIQNTITQSHPPQIMNNTILYTILNTIKILEPLRKAATMEITVDDTVVYTSSKLKKKIIPVLEVNQEM</sequence>
<evidence type="ECO:0000313" key="2">
    <source>
        <dbReference type="Proteomes" id="UP000308652"/>
    </source>
</evidence>
<dbReference type="Proteomes" id="UP000308652">
    <property type="component" value="Unassembled WGS sequence"/>
</dbReference>
<dbReference type="EMBL" id="ML213665">
    <property type="protein sequence ID" value="TFK32711.1"/>
    <property type="molecule type" value="Genomic_DNA"/>
</dbReference>
<gene>
    <name evidence="1" type="ORF">BDQ12DRAFT_728403</name>
</gene>
<accession>A0A5C3LVG3</accession>
<reference evidence="1 2" key="1">
    <citation type="journal article" date="2019" name="Nat. Ecol. Evol.">
        <title>Megaphylogeny resolves global patterns of mushroom evolution.</title>
        <authorList>
            <person name="Varga T."/>
            <person name="Krizsan K."/>
            <person name="Foldi C."/>
            <person name="Dima B."/>
            <person name="Sanchez-Garcia M."/>
            <person name="Sanchez-Ramirez S."/>
            <person name="Szollosi G.J."/>
            <person name="Szarkandi J.G."/>
            <person name="Papp V."/>
            <person name="Albert L."/>
            <person name="Andreopoulos W."/>
            <person name="Angelini C."/>
            <person name="Antonin V."/>
            <person name="Barry K.W."/>
            <person name="Bougher N.L."/>
            <person name="Buchanan P."/>
            <person name="Buyck B."/>
            <person name="Bense V."/>
            <person name="Catcheside P."/>
            <person name="Chovatia M."/>
            <person name="Cooper J."/>
            <person name="Damon W."/>
            <person name="Desjardin D."/>
            <person name="Finy P."/>
            <person name="Geml J."/>
            <person name="Haridas S."/>
            <person name="Hughes K."/>
            <person name="Justo A."/>
            <person name="Karasinski D."/>
            <person name="Kautmanova I."/>
            <person name="Kiss B."/>
            <person name="Kocsube S."/>
            <person name="Kotiranta H."/>
            <person name="LaButti K.M."/>
            <person name="Lechner B.E."/>
            <person name="Liimatainen K."/>
            <person name="Lipzen A."/>
            <person name="Lukacs Z."/>
            <person name="Mihaltcheva S."/>
            <person name="Morgado L.N."/>
            <person name="Niskanen T."/>
            <person name="Noordeloos M.E."/>
            <person name="Ohm R.A."/>
            <person name="Ortiz-Santana B."/>
            <person name="Ovrebo C."/>
            <person name="Racz N."/>
            <person name="Riley R."/>
            <person name="Savchenko A."/>
            <person name="Shiryaev A."/>
            <person name="Soop K."/>
            <person name="Spirin V."/>
            <person name="Szebenyi C."/>
            <person name="Tomsovsky M."/>
            <person name="Tulloss R.E."/>
            <person name="Uehling J."/>
            <person name="Grigoriev I.V."/>
            <person name="Vagvolgyi C."/>
            <person name="Papp T."/>
            <person name="Martin F.M."/>
            <person name="Miettinen O."/>
            <person name="Hibbett D.S."/>
            <person name="Nagy L.G."/>
        </authorList>
    </citation>
    <scope>NUCLEOTIDE SEQUENCE [LARGE SCALE GENOMIC DNA]</scope>
    <source>
        <strain evidence="1 2">CBS 166.37</strain>
    </source>
</reference>
<organism evidence="1 2">
    <name type="scientific">Crucibulum laeve</name>
    <dbReference type="NCBI Taxonomy" id="68775"/>
    <lineage>
        <taxon>Eukaryota</taxon>
        <taxon>Fungi</taxon>
        <taxon>Dikarya</taxon>
        <taxon>Basidiomycota</taxon>
        <taxon>Agaricomycotina</taxon>
        <taxon>Agaricomycetes</taxon>
        <taxon>Agaricomycetidae</taxon>
        <taxon>Agaricales</taxon>
        <taxon>Agaricineae</taxon>
        <taxon>Nidulariaceae</taxon>
        <taxon>Crucibulum</taxon>
    </lineage>
</organism>
<keyword evidence="2" id="KW-1185">Reference proteome</keyword>